<evidence type="ECO:0000313" key="3">
    <source>
        <dbReference type="Proteomes" id="UP000784294"/>
    </source>
</evidence>
<protein>
    <submittedName>
        <fullName evidence="2">Uncharacterized protein</fullName>
    </submittedName>
</protein>
<feature type="region of interest" description="Disordered" evidence="1">
    <location>
        <begin position="1"/>
        <end position="22"/>
    </location>
</feature>
<evidence type="ECO:0000256" key="1">
    <source>
        <dbReference type="SAM" id="MobiDB-lite"/>
    </source>
</evidence>
<comment type="caution">
    <text evidence="2">The sequence shown here is derived from an EMBL/GenBank/DDBJ whole genome shotgun (WGS) entry which is preliminary data.</text>
</comment>
<evidence type="ECO:0000313" key="2">
    <source>
        <dbReference type="EMBL" id="VEL07668.1"/>
    </source>
</evidence>
<dbReference type="OrthoDB" id="6782675at2759"/>
<dbReference type="EMBL" id="CAAALY010002235">
    <property type="protein sequence ID" value="VEL07668.1"/>
    <property type="molecule type" value="Genomic_DNA"/>
</dbReference>
<keyword evidence="3" id="KW-1185">Reference proteome</keyword>
<gene>
    <name evidence="2" type="ORF">PXEA_LOCUS1108</name>
</gene>
<sequence>MAGGDERRDKAGHAPEVGLWLQRQKRRVGSKLEYRHHPLSHGAQADNLPSQQLGCSHRRGSRLERSEGEVGVFERVWPAPGNEKQSDKAMELGTPKRGSWRHRDRVCWPASLCLVNASAEDEYAERIKVDWKESVEWSPRQPKEACHVWKTVVLCKEVSAPPSCHPDQPVLSSRLYRRGRHYHSKNCYFRKKATICKTQRKAGLLKLHSRETWQFSIRNSYDFILLVDDRTIARGDLLVIFHKVYVFINMPINEAMMATELTLDEHPDIRRGKRLGKDSTIGVVTLAMHNTYCTFNGNMELTPSSVSILANNYTAQLEARVFKEALLVSKLSVRYMHDYFAAWQHG</sequence>
<feature type="region of interest" description="Disordered" evidence="1">
    <location>
        <begin position="37"/>
        <end position="61"/>
    </location>
</feature>
<reference evidence="2" key="1">
    <citation type="submission" date="2018-11" db="EMBL/GenBank/DDBJ databases">
        <authorList>
            <consortium name="Pathogen Informatics"/>
        </authorList>
    </citation>
    <scope>NUCLEOTIDE SEQUENCE</scope>
</reference>
<dbReference type="Proteomes" id="UP000784294">
    <property type="component" value="Unassembled WGS sequence"/>
</dbReference>
<proteinExistence type="predicted"/>
<name>A0A3S5FBQ4_9PLAT</name>
<accession>A0A3S5FBQ4</accession>
<organism evidence="2 3">
    <name type="scientific">Protopolystoma xenopodis</name>
    <dbReference type="NCBI Taxonomy" id="117903"/>
    <lineage>
        <taxon>Eukaryota</taxon>
        <taxon>Metazoa</taxon>
        <taxon>Spiralia</taxon>
        <taxon>Lophotrochozoa</taxon>
        <taxon>Platyhelminthes</taxon>
        <taxon>Monogenea</taxon>
        <taxon>Polyopisthocotylea</taxon>
        <taxon>Polystomatidea</taxon>
        <taxon>Polystomatidae</taxon>
        <taxon>Protopolystoma</taxon>
    </lineage>
</organism>
<dbReference type="AlphaFoldDB" id="A0A3S5FBQ4"/>
<feature type="compositionally biased region" description="Basic and acidic residues" evidence="1">
    <location>
        <begin position="1"/>
        <end position="13"/>
    </location>
</feature>